<evidence type="ECO:0000256" key="4">
    <source>
        <dbReference type="ARBA" id="ARBA00022989"/>
    </source>
</evidence>
<dbReference type="Gene3D" id="1.10.10.1740">
    <property type="entry name" value="Transmembrane protein 14-like"/>
    <property type="match status" value="1"/>
</dbReference>
<name>A0A1Y2HG68_9FUNG</name>
<dbReference type="OrthoDB" id="5537068at2759"/>
<dbReference type="InterPro" id="IPR044890">
    <property type="entry name" value="TMEM14_sf"/>
</dbReference>
<evidence type="ECO:0000256" key="3">
    <source>
        <dbReference type="ARBA" id="ARBA00022692"/>
    </source>
</evidence>
<keyword evidence="4" id="KW-1133">Transmembrane helix</keyword>
<reference evidence="6 7" key="1">
    <citation type="submission" date="2016-07" db="EMBL/GenBank/DDBJ databases">
        <title>Pervasive Adenine N6-methylation of Active Genes in Fungi.</title>
        <authorList>
            <consortium name="DOE Joint Genome Institute"/>
            <person name="Mondo S.J."/>
            <person name="Dannebaum R.O."/>
            <person name="Kuo R.C."/>
            <person name="Labutti K."/>
            <person name="Haridas S."/>
            <person name="Kuo A."/>
            <person name="Salamov A."/>
            <person name="Ahrendt S.R."/>
            <person name="Lipzen A."/>
            <person name="Sullivan W."/>
            <person name="Andreopoulos W.B."/>
            <person name="Clum A."/>
            <person name="Lindquist E."/>
            <person name="Daum C."/>
            <person name="Ramamoorthy G.K."/>
            <person name="Gryganskyi A."/>
            <person name="Culley D."/>
            <person name="Magnuson J.K."/>
            <person name="James T.Y."/>
            <person name="O'Malley M.A."/>
            <person name="Stajich J.E."/>
            <person name="Spatafora J.W."/>
            <person name="Visel A."/>
            <person name="Grigoriev I.V."/>
        </authorList>
    </citation>
    <scope>NUCLEOTIDE SEQUENCE [LARGE SCALE GENOMIC DNA]</scope>
    <source>
        <strain evidence="6 7">PL171</strain>
    </source>
</reference>
<sequence length="148" mass="15568">MASMGSQSPNPPNDTLTTKALAPLAMVAEHVDPAPHYFMAGACGIGSYIAHQMHGNPRNAMIAGTVGALYAYSGYLLGQGRTKMGYDIGTVASVGLLAATGRRAMEMHQAWDVSLGSLAAVSMLGNLTKAYQARTDRPHNLPTQHQAK</sequence>
<keyword evidence="3" id="KW-0812">Transmembrane</keyword>
<dbReference type="EMBL" id="MCFL01000034">
    <property type="protein sequence ID" value="ORZ33577.1"/>
    <property type="molecule type" value="Genomic_DNA"/>
</dbReference>
<dbReference type="InterPro" id="IPR005349">
    <property type="entry name" value="TMEM14"/>
</dbReference>
<evidence type="ECO:0000313" key="7">
    <source>
        <dbReference type="Proteomes" id="UP000193411"/>
    </source>
</evidence>
<proteinExistence type="inferred from homology"/>
<keyword evidence="7" id="KW-1185">Reference proteome</keyword>
<evidence type="ECO:0000256" key="2">
    <source>
        <dbReference type="ARBA" id="ARBA00007590"/>
    </source>
</evidence>
<comment type="caution">
    <text evidence="6">The sequence shown here is derived from an EMBL/GenBank/DDBJ whole genome shotgun (WGS) entry which is preliminary data.</text>
</comment>
<gene>
    <name evidence="6" type="ORF">BCR44DRAFT_54560</name>
</gene>
<dbReference type="AlphaFoldDB" id="A0A1Y2HG68"/>
<dbReference type="GO" id="GO:0016020">
    <property type="term" value="C:membrane"/>
    <property type="evidence" value="ECO:0007669"/>
    <property type="project" value="UniProtKB-SubCell"/>
</dbReference>
<keyword evidence="5" id="KW-0472">Membrane</keyword>
<evidence type="ECO:0000256" key="1">
    <source>
        <dbReference type="ARBA" id="ARBA00004370"/>
    </source>
</evidence>
<evidence type="ECO:0000313" key="6">
    <source>
        <dbReference type="EMBL" id="ORZ33577.1"/>
    </source>
</evidence>
<accession>A0A1Y2HG68</accession>
<protein>
    <recommendedName>
        <fullName evidence="8">Transmembrane proteins 14C-domain-containing protein</fullName>
    </recommendedName>
</protein>
<organism evidence="6 7">
    <name type="scientific">Catenaria anguillulae PL171</name>
    <dbReference type="NCBI Taxonomy" id="765915"/>
    <lineage>
        <taxon>Eukaryota</taxon>
        <taxon>Fungi</taxon>
        <taxon>Fungi incertae sedis</taxon>
        <taxon>Blastocladiomycota</taxon>
        <taxon>Blastocladiomycetes</taxon>
        <taxon>Blastocladiales</taxon>
        <taxon>Catenariaceae</taxon>
        <taxon>Catenaria</taxon>
    </lineage>
</organism>
<evidence type="ECO:0008006" key="8">
    <source>
        <dbReference type="Google" id="ProtNLM"/>
    </source>
</evidence>
<comment type="similarity">
    <text evidence="2">Belongs to the TMEM14 family.</text>
</comment>
<dbReference type="Pfam" id="PF03647">
    <property type="entry name" value="Tmemb_14"/>
    <property type="match status" value="1"/>
</dbReference>
<comment type="subcellular location">
    <subcellularLocation>
        <location evidence="1">Membrane</location>
    </subcellularLocation>
</comment>
<dbReference type="Proteomes" id="UP000193411">
    <property type="component" value="Unassembled WGS sequence"/>
</dbReference>
<evidence type="ECO:0000256" key="5">
    <source>
        <dbReference type="ARBA" id="ARBA00023136"/>
    </source>
</evidence>